<keyword evidence="2" id="KW-0804">Transcription</keyword>
<evidence type="ECO:0000256" key="2">
    <source>
        <dbReference type="ARBA" id="ARBA00023163"/>
    </source>
</evidence>
<sequence length="272" mass="27967">MSEQDPRSDAGFDHDEWHGLVGAHALGHLEGPELDRLQAHLDGCAACRADLRDLAPLSDLLVGLDPEAYGVPAAPPADLGARIREAVAAEPPTGRGPTPLEPTSVATAAPDLVAARPVGGVPSSVPARRPAAVRVLAVAAAVVVAAGIGGVVGRASAPEPPTPPLERVEVRAVAGAEGPVAIASSELIAHTWGVELILQGRGFVEGETYRASFRTTGGTWRPAGAFRGTGAQPLLCRLQSAVLRDAVDAVRIVDDRGRVVARARIVPRTSDA</sequence>
<dbReference type="InterPro" id="IPR027383">
    <property type="entry name" value="Znf_put"/>
</dbReference>
<accession>A0ABP7XCX1</accession>
<evidence type="ECO:0000313" key="4">
    <source>
        <dbReference type="EMBL" id="GAA4111947.1"/>
    </source>
</evidence>
<feature type="domain" description="Putative zinc-finger" evidence="3">
    <location>
        <begin position="16"/>
        <end position="48"/>
    </location>
</feature>
<dbReference type="Pfam" id="PF13490">
    <property type="entry name" value="zf-HC2"/>
    <property type="match status" value="1"/>
</dbReference>
<dbReference type="Proteomes" id="UP001501495">
    <property type="component" value="Unassembled WGS sequence"/>
</dbReference>
<name>A0ABP7XCX1_9ACTN</name>
<dbReference type="InterPro" id="IPR041916">
    <property type="entry name" value="Anti_sigma_zinc_sf"/>
</dbReference>
<keyword evidence="5" id="KW-1185">Reference proteome</keyword>
<dbReference type="EMBL" id="BAAAZH010000006">
    <property type="protein sequence ID" value="GAA4111947.1"/>
    <property type="molecule type" value="Genomic_DNA"/>
</dbReference>
<proteinExistence type="predicted"/>
<reference evidence="5" key="1">
    <citation type="journal article" date="2019" name="Int. J. Syst. Evol. Microbiol.">
        <title>The Global Catalogue of Microorganisms (GCM) 10K type strain sequencing project: providing services to taxonomists for standard genome sequencing and annotation.</title>
        <authorList>
            <consortium name="The Broad Institute Genomics Platform"/>
            <consortium name="The Broad Institute Genome Sequencing Center for Infectious Disease"/>
            <person name="Wu L."/>
            <person name="Ma J."/>
        </authorList>
    </citation>
    <scope>NUCLEOTIDE SEQUENCE [LARGE SCALE GENOMIC DNA]</scope>
    <source>
        <strain evidence="5">JCM 16703</strain>
    </source>
</reference>
<evidence type="ECO:0000313" key="5">
    <source>
        <dbReference type="Proteomes" id="UP001501495"/>
    </source>
</evidence>
<comment type="caution">
    <text evidence="4">The sequence shown here is derived from an EMBL/GenBank/DDBJ whole genome shotgun (WGS) entry which is preliminary data.</text>
</comment>
<dbReference type="Gene3D" id="1.10.10.1320">
    <property type="entry name" value="Anti-sigma factor, zinc-finger domain"/>
    <property type="match status" value="1"/>
</dbReference>
<organism evidence="4 5">
    <name type="scientific">Nocardioides fonticola</name>
    <dbReference type="NCBI Taxonomy" id="450363"/>
    <lineage>
        <taxon>Bacteria</taxon>
        <taxon>Bacillati</taxon>
        <taxon>Actinomycetota</taxon>
        <taxon>Actinomycetes</taxon>
        <taxon>Propionibacteriales</taxon>
        <taxon>Nocardioidaceae</taxon>
        <taxon>Nocardioides</taxon>
    </lineage>
</organism>
<evidence type="ECO:0000259" key="3">
    <source>
        <dbReference type="Pfam" id="PF13490"/>
    </source>
</evidence>
<protein>
    <recommendedName>
        <fullName evidence="3">Putative zinc-finger domain-containing protein</fullName>
    </recommendedName>
</protein>
<gene>
    <name evidence="4" type="ORF">GCM10022215_08030</name>
</gene>
<evidence type="ECO:0000256" key="1">
    <source>
        <dbReference type="ARBA" id="ARBA00023015"/>
    </source>
</evidence>
<keyword evidence="1" id="KW-0805">Transcription regulation</keyword>
<dbReference type="RefSeq" id="WP_344731940.1">
    <property type="nucleotide sequence ID" value="NZ_BAAAZH010000006.1"/>
</dbReference>